<protein>
    <submittedName>
        <fullName evidence="2">Uncharacterized protein</fullName>
    </submittedName>
</protein>
<evidence type="ECO:0000313" key="3">
    <source>
        <dbReference type="Proteomes" id="UP000712600"/>
    </source>
</evidence>
<proteinExistence type="predicted"/>
<dbReference type="EMBL" id="QGKX02001621">
    <property type="protein sequence ID" value="KAF3499492.1"/>
    <property type="molecule type" value="Genomic_DNA"/>
</dbReference>
<dbReference type="AlphaFoldDB" id="A0A8S9N6S3"/>
<gene>
    <name evidence="2" type="ORF">F2Q69_00041128</name>
</gene>
<sequence>MFKVFWMKIGQPPPPTTTIVSILTSSTTASTAVSTASSTTPSTATAIVSTGLSLVHGDVATVKLLSVPPFNSIHVEDSLGNNRRTVGSEEEKEFGKTTKEGLGD</sequence>
<evidence type="ECO:0000313" key="2">
    <source>
        <dbReference type="EMBL" id="KAF3499492.1"/>
    </source>
</evidence>
<name>A0A8S9N6S3_BRACR</name>
<reference evidence="2" key="1">
    <citation type="submission" date="2019-12" db="EMBL/GenBank/DDBJ databases">
        <title>Genome sequencing and annotation of Brassica cretica.</title>
        <authorList>
            <person name="Studholme D.J."/>
            <person name="Sarris P."/>
        </authorList>
    </citation>
    <scope>NUCLEOTIDE SEQUENCE</scope>
    <source>
        <strain evidence="2">PFS-109/04</strain>
        <tissue evidence="2">Leaf</tissue>
    </source>
</reference>
<dbReference type="Proteomes" id="UP000712600">
    <property type="component" value="Unassembled WGS sequence"/>
</dbReference>
<evidence type="ECO:0000256" key="1">
    <source>
        <dbReference type="SAM" id="MobiDB-lite"/>
    </source>
</evidence>
<feature type="region of interest" description="Disordered" evidence="1">
    <location>
        <begin position="76"/>
        <end position="104"/>
    </location>
</feature>
<organism evidence="2 3">
    <name type="scientific">Brassica cretica</name>
    <name type="common">Mustard</name>
    <dbReference type="NCBI Taxonomy" id="69181"/>
    <lineage>
        <taxon>Eukaryota</taxon>
        <taxon>Viridiplantae</taxon>
        <taxon>Streptophyta</taxon>
        <taxon>Embryophyta</taxon>
        <taxon>Tracheophyta</taxon>
        <taxon>Spermatophyta</taxon>
        <taxon>Magnoliopsida</taxon>
        <taxon>eudicotyledons</taxon>
        <taxon>Gunneridae</taxon>
        <taxon>Pentapetalae</taxon>
        <taxon>rosids</taxon>
        <taxon>malvids</taxon>
        <taxon>Brassicales</taxon>
        <taxon>Brassicaceae</taxon>
        <taxon>Brassiceae</taxon>
        <taxon>Brassica</taxon>
    </lineage>
</organism>
<feature type="compositionally biased region" description="Basic and acidic residues" evidence="1">
    <location>
        <begin position="86"/>
        <end position="104"/>
    </location>
</feature>
<accession>A0A8S9N6S3</accession>
<comment type="caution">
    <text evidence="2">The sequence shown here is derived from an EMBL/GenBank/DDBJ whole genome shotgun (WGS) entry which is preliminary data.</text>
</comment>